<evidence type="ECO:0000313" key="8">
    <source>
        <dbReference type="Proteomes" id="UP000003751"/>
    </source>
</evidence>
<dbReference type="AlphaFoldDB" id="E7QS74"/>
<evidence type="ECO:0000256" key="1">
    <source>
        <dbReference type="ARBA" id="ARBA00001947"/>
    </source>
</evidence>
<evidence type="ECO:0000259" key="5">
    <source>
        <dbReference type="Pfam" id="PF01717"/>
    </source>
</evidence>
<dbReference type="eggNOG" id="arCOG01876">
    <property type="taxonomic scope" value="Archaea"/>
</dbReference>
<organism evidence="6 8">
    <name type="scientific">Haladaptatus paucihalophilus DX253</name>
    <dbReference type="NCBI Taxonomy" id="797209"/>
    <lineage>
        <taxon>Archaea</taxon>
        <taxon>Methanobacteriati</taxon>
        <taxon>Methanobacteriota</taxon>
        <taxon>Stenosarchaea group</taxon>
        <taxon>Halobacteria</taxon>
        <taxon>Halobacteriales</taxon>
        <taxon>Haladaptataceae</taxon>
        <taxon>Haladaptatus</taxon>
    </lineage>
</organism>
<feature type="compositionally biased region" description="Basic and acidic residues" evidence="4">
    <location>
        <begin position="7"/>
        <end position="37"/>
    </location>
</feature>
<gene>
    <name evidence="7" type="ORF">SAMN05444342_0611</name>
    <name evidence="6" type="ORF">ZOD2009_08234</name>
</gene>
<evidence type="ECO:0000313" key="6">
    <source>
        <dbReference type="EMBL" id="EFW92843.1"/>
    </source>
</evidence>
<evidence type="ECO:0000313" key="9">
    <source>
        <dbReference type="Proteomes" id="UP000184203"/>
    </source>
</evidence>
<dbReference type="EMBL" id="FRAN01000001">
    <property type="protein sequence ID" value="SHK11159.1"/>
    <property type="molecule type" value="Genomic_DNA"/>
</dbReference>
<proteinExistence type="predicted"/>
<dbReference type="GO" id="GO:0008270">
    <property type="term" value="F:zinc ion binding"/>
    <property type="evidence" value="ECO:0007669"/>
    <property type="project" value="InterPro"/>
</dbReference>
<dbReference type="STRING" id="797209.GCA_000376445_00328"/>
<evidence type="ECO:0000256" key="4">
    <source>
        <dbReference type="SAM" id="MobiDB-lite"/>
    </source>
</evidence>
<accession>E7QS74</accession>
<dbReference type="NCBIfam" id="NF003317">
    <property type="entry name" value="PRK04326.1"/>
    <property type="match status" value="1"/>
</dbReference>
<reference evidence="9" key="3">
    <citation type="submission" date="2016-11" db="EMBL/GenBank/DDBJ databases">
        <authorList>
            <person name="Varghese N."/>
            <person name="Submissions S."/>
        </authorList>
    </citation>
    <scope>NUCLEOTIDE SEQUENCE [LARGE SCALE GENOMIC DNA]</scope>
    <source>
        <strain evidence="9">DX253</strain>
    </source>
</reference>
<evidence type="ECO:0000256" key="2">
    <source>
        <dbReference type="ARBA" id="ARBA00022723"/>
    </source>
</evidence>
<evidence type="ECO:0000313" key="7">
    <source>
        <dbReference type="EMBL" id="SHK11159.1"/>
    </source>
</evidence>
<comment type="cofactor">
    <cofactor evidence="1">
        <name>Zn(2+)</name>
        <dbReference type="ChEBI" id="CHEBI:29105"/>
    </cofactor>
</comment>
<dbReference type="SUPFAM" id="SSF51726">
    <property type="entry name" value="UROD/MetE-like"/>
    <property type="match status" value="1"/>
</dbReference>
<feature type="domain" description="Cobalamin-independent methionine synthase MetE C-terminal/archaeal" evidence="5">
    <location>
        <begin position="40"/>
        <end position="369"/>
    </location>
</feature>
<evidence type="ECO:0000256" key="3">
    <source>
        <dbReference type="ARBA" id="ARBA00022833"/>
    </source>
</evidence>
<reference evidence="7" key="2">
    <citation type="submission" date="2016-11" db="EMBL/GenBank/DDBJ databases">
        <authorList>
            <person name="Jaros S."/>
            <person name="Januszkiewicz K."/>
            <person name="Wedrychowicz H."/>
        </authorList>
    </citation>
    <scope>NUCLEOTIDE SEQUENCE [LARGE SCALE GENOMIC DNA]</scope>
    <source>
        <strain evidence="7">DX253</strain>
    </source>
</reference>
<dbReference type="EMBL" id="AEMG01000006">
    <property type="protein sequence ID" value="EFW92843.1"/>
    <property type="molecule type" value="Genomic_DNA"/>
</dbReference>
<name>E7QS74_HALPU</name>
<dbReference type="GO" id="GO:0003871">
    <property type="term" value="F:5-methyltetrahydropteroyltriglutamate-homocysteine S-methyltransferase activity"/>
    <property type="evidence" value="ECO:0007669"/>
    <property type="project" value="InterPro"/>
</dbReference>
<keyword evidence="2" id="KW-0479">Metal-binding</keyword>
<dbReference type="PATRIC" id="fig|797209.4.peg.1644"/>
<reference evidence="6 8" key="1">
    <citation type="journal article" date="2014" name="ISME J.">
        <title>Trehalose/2-sulfotrehalose biosynthesis and glycine-betaine uptake are widely spread mechanisms for osmoadaptation in the Halobacteriales.</title>
        <authorList>
            <person name="Youssef N.H."/>
            <person name="Savage-Ashlock K.N."/>
            <person name="McCully A.L."/>
            <person name="Luedtke B."/>
            <person name="Shaw E.I."/>
            <person name="Hoff W.D."/>
            <person name="Elshahed M.S."/>
        </authorList>
    </citation>
    <scope>NUCLEOTIDE SEQUENCE [LARGE SCALE GENOMIC DNA]</scope>
    <source>
        <strain evidence="6 8">DX253</strain>
    </source>
</reference>
<dbReference type="Proteomes" id="UP000003751">
    <property type="component" value="Unassembled WGS sequence"/>
</dbReference>
<dbReference type="InterPro" id="IPR002629">
    <property type="entry name" value="Met_Synth_C/arc"/>
</dbReference>
<keyword evidence="3" id="KW-0862">Zinc</keyword>
<sequence length="391" mass="43868">MSGGSPRDSKNERGGTTRESPDDARNQFRPEDHDNDHFILTTIVGSYPKPKWVDRSRELYEDPDADFDEDAWEEAQNDASRLITKEHERAGLDVVVDGEMRRNEMVEYFAHRISGYEFNGPVKVWGHNYFDKPSVVTDVEYDETWLVDEYEFTSEVADRPVKVPITGPYTLASWSFNEAYDDEESLAYDLADLVNEEIKKLVESGARYIQIDEPALATTPDDHAIVGECLERIADGISVSGANGGQSDESDAVPEDVYLGLHVCYGDYSRIYPEMLDYPVDEFDLELANGDYEQLDVFRDPEFTANLALGVTDAHTAEVESVEEIKENIKKGLEIVPPEQLTVSPDCGLKLLPREVAYGKMANMVQAAREVEAELDSGEIDVRNAPVSADD</sequence>
<dbReference type="RefSeq" id="WP_007978765.1">
    <property type="nucleotide sequence ID" value="NZ_AEMG01000006.1"/>
</dbReference>
<dbReference type="OrthoDB" id="17656at2157"/>
<dbReference type="CDD" id="cd03311">
    <property type="entry name" value="CIMS_C_terminal_like"/>
    <property type="match status" value="1"/>
</dbReference>
<dbReference type="GO" id="GO:0009086">
    <property type="term" value="P:methionine biosynthetic process"/>
    <property type="evidence" value="ECO:0007669"/>
    <property type="project" value="InterPro"/>
</dbReference>
<dbReference type="Pfam" id="PF01717">
    <property type="entry name" value="Meth_synt_2"/>
    <property type="match status" value="1"/>
</dbReference>
<dbReference type="PANTHER" id="PTHR30519">
    <property type="entry name" value="5-METHYLTETRAHYDROPTEROYLTRIGLUTAMATE--HOMOCYSTEINE METHYLTRANSFERASE"/>
    <property type="match status" value="1"/>
</dbReference>
<dbReference type="Proteomes" id="UP000184203">
    <property type="component" value="Unassembled WGS sequence"/>
</dbReference>
<feature type="region of interest" description="Disordered" evidence="4">
    <location>
        <begin position="1"/>
        <end position="37"/>
    </location>
</feature>
<protein>
    <submittedName>
        <fullName evidence="6 7">Methionine synthase</fullName>
    </submittedName>
</protein>
<dbReference type="Gene3D" id="3.20.20.210">
    <property type="match status" value="1"/>
</dbReference>
<dbReference type="InterPro" id="IPR038071">
    <property type="entry name" value="UROD/MetE-like_sf"/>
</dbReference>
<keyword evidence="9" id="KW-1185">Reference proteome</keyword>